<organism evidence="2 3">
    <name type="scientific">Candidatus Geothrix skivensis</name>
    <dbReference type="NCBI Taxonomy" id="2954439"/>
    <lineage>
        <taxon>Bacteria</taxon>
        <taxon>Pseudomonadati</taxon>
        <taxon>Acidobacteriota</taxon>
        <taxon>Holophagae</taxon>
        <taxon>Holophagales</taxon>
        <taxon>Holophagaceae</taxon>
        <taxon>Geothrix</taxon>
    </lineage>
</organism>
<dbReference type="Proteomes" id="UP000886657">
    <property type="component" value="Unassembled WGS sequence"/>
</dbReference>
<name>A0A9D7SGX5_9BACT</name>
<reference evidence="2" key="1">
    <citation type="submission" date="2020-10" db="EMBL/GenBank/DDBJ databases">
        <title>Connecting structure to function with the recovery of over 1000 high-quality activated sludge metagenome-assembled genomes encoding full-length rRNA genes using long-read sequencing.</title>
        <authorList>
            <person name="Singleton C.M."/>
            <person name="Petriglieri F."/>
            <person name="Kristensen J.M."/>
            <person name="Kirkegaard R.H."/>
            <person name="Michaelsen T.Y."/>
            <person name="Andersen M.H."/>
            <person name="Karst S.M."/>
            <person name="Dueholm M.S."/>
            <person name="Nielsen P.H."/>
            <person name="Albertsen M."/>
        </authorList>
    </citation>
    <scope>NUCLEOTIDE SEQUENCE</scope>
    <source>
        <strain evidence="2">Skiv_18-Q3-R9-52_MAXAC.067</strain>
    </source>
</reference>
<accession>A0A9D7SGX5</accession>
<evidence type="ECO:0000313" key="3">
    <source>
        <dbReference type="Proteomes" id="UP000886657"/>
    </source>
</evidence>
<gene>
    <name evidence="2" type="ORF">IPP58_07225</name>
</gene>
<comment type="caution">
    <text evidence="2">The sequence shown here is derived from an EMBL/GenBank/DDBJ whole genome shotgun (WGS) entry which is preliminary data.</text>
</comment>
<sequence>MARTPFTAAWLQAGPNLFQWGKQAAYWKGTKGWWASRKGHEGIHGPFRTPAAAQRWAEEPFREAHRAREQATREKVEEAKARKAARKTARLEREAAQLLAREDQALATWKGLPPEERVVRPGQVWALRDPRHAQQILVVEVKKAIAVVLAREGKQTPWKGLTREPRTLGHLPKLYRLVGSAKVPASAKS</sequence>
<evidence type="ECO:0000313" key="2">
    <source>
        <dbReference type="EMBL" id="MBK9796274.1"/>
    </source>
</evidence>
<feature type="coiled-coil region" evidence="1">
    <location>
        <begin position="62"/>
        <end position="101"/>
    </location>
</feature>
<protein>
    <submittedName>
        <fullName evidence="2">Uncharacterized protein</fullName>
    </submittedName>
</protein>
<proteinExistence type="predicted"/>
<dbReference type="EMBL" id="JADKIO010000005">
    <property type="protein sequence ID" value="MBK9796274.1"/>
    <property type="molecule type" value="Genomic_DNA"/>
</dbReference>
<dbReference type="AlphaFoldDB" id="A0A9D7SGX5"/>
<evidence type="ECO:0000256" key="1">
    <source>
        <dbReference type="SAM" id="Coils"/>
    </source>
</evidence>
<keyword evidence="1" id="KW-0175">Coiled coil</keyword>